<organism evidence="1">
    <name type="scientific">marine sediment metagenome</name>
    <dbReference type="NCBI Taxonomy" id="412755"/>
    <lineage>
        <taxon>unclassified sequences</taxon>
        <taxon>metagenomes</taxon>
        <taxon>ecological metagenomes</taxon>
    </lineage>
</organism>
<sequence length="65" mass="7629">MSKSMLEYSKTVLKKVSFDTLLFCKELKKAIMTLLPEEVEELKVWLESYITDKPELQQSLVYLKA</sequence>
<evidence type="ECO:0000313" key="1">
    <source>
        <dbReference type="EMBL" id="KKN91450.1"/>
    </source>
</evidence>
<comment type="caution">
    <text evidence="1">The sequence shown here is derived from an EMBL/GenBank/DDBJ whole genome shotgun (WGS) entry which is preliminary data.</text>
</comment>
<protein>
    <submittedName>
        <fullName evidence="1">Uncharacterized protein</fullName>
    </submittedName>
</protein>
<reference evidence="1" key="1">
    <citation type="journal article" date="2015" name="Nature">
        <title>Complex archaea that bridge the gap between prokaryotes and eukaryotes.</title>
        <authorList>
            <person name="Spang A."/>
            <person name="Saw J.H."/>
            <person name="Jorgensen S.L."/>
            <person name="Zaremba-Niedzwiedzka K."/>
            <person name="Martijn J."/>
            <person name="Lind A.E."/>
            <person name="van Eijk R."/>
            <person name="Schleper C."/>
            <person name="Guy L."/>
            <person name="Ettema T.J."/>
        </authorList>
    </citation>
    <scope>NUCLEOTIDE SEQUENCE</scope>
</reference>
<name>A0A0F9UE30_9ZZZZ</name>
<accession>A0A0F9UE30</accession>
<dbReference type="AlphaFoldDB" id="A0A0F9UE30"/>
<dbReference type="EMBL" id="LAZR01000103">
    <property type="protein sequence ID" value="KKN91450.1"/>
    <property type="molecule type" value="Genomic_DNA"/>
</dbReference>
<gene>
    <name evidence="1" type="ORF">LCGC14_0217830</name>
</gene>
<proteinExistence type="predicted"/>